<accession>A0A8J7DYJ6</accession>
<dbReference type="Pfam" id="PF00805">
    <property type="entry name" value="Pentapeptide"/>
    <property type="match status" value="5"/>
</dbReference>
<dbReference type="Proteomes" id="UP000654482">
    <property type="component" value="Unassembled WGS sequence"/>
</dbReference>
<organism evidence="1 2">
    <name type="scientific">Lusitaniella coriacea LEGE 07157</name>
    <dbReference type="NCBI Taxonomy" id="945747"/>
    <lineage>
        <taxon>Bacteria</taxon>
        <taxon>Bacillati</taxon>
        <taxon>Cyanobacteriota</taxon>
        <taxon>Cyanophyceae</taxon>
        <taxon>Spirulinales</taxon>
        <taxon>Lusitaniellaceae</taxon>
        <taxon>Lusitaniella</taxon>
    </lineage>
</organism>
<dbReference type="SUPFAM" id="SSF141571">
    <property type="entry name" value="Pentapeptide repeat-like"/>
    <property type="match status" value="2"/>
</dbReference>
<dbReference type="AlphaFoldDB" id="A0A8J7DYJ6"/>
<dbReference type="Gene3D" id="2.160.20.80">
    <property type="entry name" value="E3 ubiquitin-protein ligase SopA"/>
    <property type="match status" value="3"/>
</dbReference>
<dbReference type="PANTHER" id="PTHR14136">
    <property type="entry name" value="BTB_POZ DOMAIN-CONTAINING PROTEIN KCTD9"/>
    <property type="match status" value="1"/>
</dbReference>
<keyword evidence="2" id="KW-1185">Reference proteome</keyword>
<sequence length="628" mass="69035">MDRSELLEQYASGERDFSLCNLSGADLGGANLRKANLSEANLSYTNLYGANLYGANFYGANLSGANLSRADLCGAKFREADLREANLRKANLSHANFQEADLGGADLRKANLSEANLSYTNLSYANLSGVNLSGVNLSEAELIGTNLHKTNLSYTYLSEANLSEADLSEADLSEADLSNVNLSNVNLSEANLNGANLKGASLTNAKLNEANLRNSQIDSQTQWDRKWLLVWKILNQQLKNINLSNVNLRGVNLSRVNLSGVDLSGANLRRATLSKTNLKGANLKGADLSEANLSNANLSNANLSNANLKGADLSEANLSEAKLLNTSLKEAELTGACIEDWHTNNHTDLSGAFCDYIYLQLNGQAQDTKKRFTERRPHNHNKFFASGEFTKLFKKGFTTVDLIFSNGIDWKAFLTLFQRLQVECNSDELSINSFENKGDGTFVVRVNVPYSANKPEIEKYLKRQHQLESKNKQPISANKEQNANLLEIAKIMANAQPPAINVEAKAIVNRKPEQNNVNFRGASISGRMSQKNKGRMQCRDIHNYTPEQKQTLAEAAKEIQNLLKQLEQTNPTATEPEQIAYVNDETTPSLKRRAAKAFMAGGEAAIEEFLDNPYVNVGKAIVKGWIEA</sequence>
<comment type="caution">
    <text evidence="1">The sequence shown here is derived from an EMBL/GenBank/DDBJ whole genome shotgun (WGS) entry which is preliminary data.</text>
</comment>
<dbReference type="EMBL" id="JADEWZ010000011">
    <property type="protein sequence ID" value="MBE9116066.1"/>
    <property type="molecule type" value="Genomic_DNA"/>
</dbReference>
<evidence type="ECO:0000313" key="1">
    <source>
        <dbReference type="EMBL" id="MBE9116066.1"/>
    </source>
</evidence>
<gene>
    <name evidence="1" type="ORF">IQ249_09185</name>
</gene>
<dbReference type="InterPro" id="IPR001646">
    <property type="entry name" value="5peptide_repeat"/>
</dbReference>
<dbReference type="RefSeq" id="WP_194029159.1">
    <property type="nucleotide sequence ID" value="NZ_JADEWZ010000011.1"/>
</dbReference>
<evidence type="ECO:0000313" key="2">
    <source>
        <dbReference type="Proteomes" id="UP000654482"/>
    </source>
</evidence>
<dbReference type="InterPro" id="IPR051082">
    <property type="entry name" value="Pentapeptide-BTB/POZ_domain"/>
</dbReference>
<reference evidence="1" key="1">
    <citation type="submission" date="2020-10" db="EMBL/GenBank/DDBJ databases">
        <authorList>
            <person name="Castelo-Branco R."/>
            <person name="Eusebio N."/>
            <person name="Adriana R."/>
            <person name="Vieira A."/>
            <person name="Brugerolle De Fraissinette N."/>
            <person name="Rezende De Castro R."/>
            <person name="Schneider M.P."/>
            <person name="Vasconcelos V."/>
            <person name="Leao P.N."/>
        </authorList>
    </citation>
    <scope>NUCLEOTIDE SEQUENCE</scope>
    <source>
        <strain evidence="1">LEGE 07157</strain>
    </source>
</reference>
<protein>
    <submittedName>
        <fullName evidence="1">Pentapeptide repeat-containing protein</fullName>
    </submittedName>
</protein>
<dbReference type="PANTHER" id="PTHR14136:SF17">
    <property type="entry name" value="BTB_POZ DOMAIN-CONTAINING PROTEIN KCTD9"/>
    <property type="match status" value="1"/>
</dbReference>
<name>A0A8J7DYJ6_9CYAN</name>
<proteinExistence type="predicted"/>